<dbReference type="EMBL" id="CAJNOR010003884">
    <property type="protein sequence ID" value="CAF1456366.1"/>
    <property type="molecule type" value="Genomic_DNA"/>
</dbReference>
<dbReference type="AlphaFoldDB" id="A0A815PZ13"/>
<reference evidence="3" key="1">
    <citation type="submission" date="2021-02" db="EMBL/GenBank/DDBJ databases">
        <authorList>
            <person name="Nowell W R."/>
        </authorList>
    </citation>
    <scope>NUCLEOTIDE SEQUENCE</scope>
</reference>
<keyword evidence="4" id="KW-1185">Reference proteome</keyword>
<evidence type="ECO:0000313" key="2">
    <source>
        <dbReference type="EMBL" id="CAF1210833.1"/>
    </source>
</evidence>
<evidence type="ECO:0000313" key="4">
    <source>
        <dbReference type="Proteomes" id="UP000663828"/>
    </source>
</evidence>
<evidence type="ECO:0000313" key="3">
    <source>
        <dbReference type="EMBL" id="CAF1456366.1"/>
    </source>
</evidence>
<accession>A0A815PZ13</accession>
<keyword evidence="1" id="KW-0812">Transmembrane</keyword>
<feature type="transmembrane region" description="Helical" evidence="1">
    <location>
        <begin position="106"/>
        <end position="129"/>
    </location>
</feature>
<gene>
    <name evidence="2" type="ORF">EDS130_LOCUS25879</name>
    <name evidence="3" type="ORF">XAT740_LOCUS37176</name>
</gene>
<proteinExistence type="predicted"/>
<evidence type="ECO:0000256" key="1">
    <source>
        <dbReference type="SAM" id="Phobius"/>
    </source>
</evidence>
<organism evidence="3 4">
    <name type="scientific">Adineta ricciae</name>
    <name type="common">Rotifer</name>
    <dbReference type="NCBI Taxonomy" id="249248"/>
    <lineage>
        <taxon>Eukaryota</taxon>
        <taxon>Metazoa</taxon>
        <taxon>Spiralia</taxon>
        <taxon>Gnathifera</taxon>
        <taxon>Rotifera</taxon>
        <taxon>Eurotatoria</taxon>
        <taxon>Bdelloidea</taxon>
        <taxon>Adinetida</taxon>
        <taxon>Adinetidae</taxon>
        <taxon>Adineta</taxon>
    </lineage>
</organism>
<dbReference type="EMBL" id="CAJNOJ010000154">
    <property type="protein sequence ID" value="CAF1210833.1"/>
    <property type="molecule type" value="Genomic_DNA"/>
</dbReference>
<protein>
    <submittedName>
        <fullName evidence="3">Uncharacterized protein</fullName>
    </submittedName>
</protein>
<dbReference type="Proteomes" id="UP000663828">
    <property type="component" value="Unassembled WGS sequence"/>
</dbReference>
<sequence length="130" mass="14718">MDSLFSSAGSKAAAEIRDSTVESIQIIGRDFGTSVKTFSKNYYRSVDIFSDRMVLASPQLGCNIGYDTVKMILDNRLIQLLLAILCCYFSDKTLTLFYQLTTYLTTTIAVLLLRTVDYGIYFLFLRAILY</sequence>
<keyword evidence="1" id="KW-0472">Membrane</keyword>
<name>A0A815PZ13_ADIRI</name>
<comment type="caution">
    <text evidence="3">The sequence shown here is derived from an EMBL/GenBank/DDBJ whole genome shotgun (WGS) entry which is preliminary data.</text>
</comment>
<dbReference type="Proteomes" id="UP000663852">
    <property type="component" value="Unassembled WGS sequence"/>
</dbReference>
<keyword evidence="1" id="KW-1133">Transmembrane helix</keyword>